<dbReference type="InterPro" id="IPR036875">
    <property type="entry name" value="Znf_CCHC_sf"/>
</dbReference>
<dbReference type="GO" id="GO:0008270">
    <property type="term" value="F:zinc ion binding"/>
    <property type="evidence" value="ECO:0007669"/>
    <property type="project" value="UniProtKB-KW"/>
</dbReference>
<dbReference type="AlphaFoldDB" id="A0A9N9MID9"/>
<organism evidence="4 5">
    <name type="scientific">Ceutorhynchus assimilis</name>
    <name type="common">cabbage seed weevil</name>
    <dbReference type="NCBI Taxonomy" id="467358"/>
    <lineage>
        <taxon>Eukaryota</taxon>
        <taxon>Metazoa</taxon>
        <taxon>Ecdysozoa</taxon>
        <taxon>Arthropoda</taxon>
        <taxon>Hexapoda</taxon>
        <taxon>Insecta</taxon>
        <taxon>Pterygota</taxon>
        <taxon>Neoptera</taxon>
        <taxon>Endopterygota</taxon>
        <taxon>Coleoptera</taxon>
        <taxon>Polyphaga</taxon>
        <taxon>Cucujiformia</taxon>
        <taxon>Curculionidae</taxon>
        <taxon>Ceutorhynchinae</taxon>
        <taxon>Ceutorhynchus</taxon>
    </lineage>
</organism>
<accession>A0A9N9MID9</accession>
<dbReference type="Proteomes" id="UP001152799">
    <property type="component" value="Chromosome 13"/>
</dbReference>
<dbReference type="SMART" id="SM00343">
    <property type="entry name" value="ZnF_C2HC"/>
    <property type="match status" value="1"/>
</dbReference>
<feature type="compositionally biased region" description="Polar residues" evidence="2">
    <location>
        <begin position="82"/>
        <end position="126"/>
    </location>
</feature>
<protein>
    <recommendedName>
        <fullName evidence="3">CCHC-type domain-containing protein</fullName>
    </recommendedName>
</protein>
<keyword evidence="1" id="KW-0862">Zinc</keyword>
<gene>
    <name evidence="4" type="ORF">CEUTPL_LOCUS4088</name>
</gene>
<feature type="region of interest" description="Disordered" evidence="2">
    <location>
        <begin position="82"/>
        <end position="130"/>
    </location>
</feature>
<keyword evidence="5" id="KW-1185">Reference proteome</keyword>
<name>A0A9N9MID9_9CUCU</name>
<evidence type="ECO:0000313" key="5">
    <source>
        <dbReference type="Proteomes" id="UP001152799"/>
    </source>
</evidence>
<sequence>MLEDQLKKLGLKLVAPITFLRIGVNNPEYSHILSFRRQVYVAPPEDLEVPSSILITQDNTSYRIFLSQDGMSCFECKQSGHIASQCPNKSNQEPDNTEPLSDNPSTSKTTSADTENAFSDVQSTKRSITEIVTPPQKYNLTITL</sequence>
<dbReference type="Pfam" id="PF00098">
    <property type="entry name" value="zf-CCHC"/>
    <property type="match status" value="1"/>
</dbReference>
<dbReference type="GO" id="GO:0003676">
    <property type="term" value="F:nucleic acid binding"/>
    <property type="evidence" value="ECO:0007669"/>
    <property type="project" value="InterPro"/>
</dbReference>
<evidence type="ECO:0000313" key="4">
    <source>
        <dbReference type="EMBL" id="CAG9763423.1"/>
    </source>
</evidence>
<dbReference type="PROSITE" id="PS50158">
    <property type="entry name" value="ZF_CCHC"/>
    <property type="match status" value="1"/>
</dbReference>
<dbReference type="SUPFAM" id="SSF57756">
    <property type="entry name" value="Retrovirus zinc finger-like domains"/>
    <property type="match status" value="1"/>
</dbReference>
<feature type="domain" description="CCHC-type" evidence="3">
    <location>
        <begin position="73"/>
        <end position="88"/>
    </location>
</feature>
<evidence type="ECO:0000256" key="1">
    <source>
        <dbReference type="PROSITE-ProRule" id="PRU00047"/>
    </source>
</evidence>
<proteinExistence type="predicted"/>
<evidence type="ECO:0000256" key="2">
    <source>
        <dbReference type="SAM" id="MobiDB-lite"/>
    </source>
</evidence>
<dbReference type="OrthoDB" id="6780450at2759"/>
<keyword evidence="1" id="KW-0863">Zinc-finger</keyword>
<dbReference type="EMBL" id="OU892289">
    <property type="protein sequence ID" value="CAG9763423.1"/>
    <property type="molecule type" value="Genomic_DNA"/>
</dbReference>
<reference evidence="4" key="1">
    <citation type="submission" date="2022-01" db="EMBL/GenBank/DDBJ databases">
        <authorList>
            <person name="King R."/>
        </authorList>
    </citation>
    <scope>NUCLEOTIDE SEQUENCE</scope>
</reference>
<dbReference type="InterPro" id="IPR001878">
    <property type="entry name" value="Znf_CCHC"/>
</dbReference>
<keyword evidence="1" id="KW-0479">Metal-binding</keyword>
<dbReference type="Gene3D" id="4.10.60.10">
    <property type="entry name" value="Zinc finger, CCHC-type"/>
    <property type="match status" value="1"/>
</dbReference>
<evidence type="ECO:0000259" key="3">
    <source>
        <dbReference type="PROSITE" id="PS50158"/>
    </source>
</evidence>